<proteinExistence type="predicted"/>
<sequence>AVVVESFGLDALEVIGLQETSLVSKQSIPSSLFEVRGWIGMIVVCSSCESSKAYTVFAKKNNTQLQIRIKMIMFNMVHCLIYHFKGNTFSNNLVYYTMSYN</sequence>
<keyword evidence="2" id="KW-1185">Reference proteome</keyword>
<dbReference type="AlphaFoldDB" id="A0A8J1Y8F8"/>
<evidence type="ECO:0000313" key="2">
    <source>
        <dbReference type="Proteomes" id="UP000749559"/>
    </source>
</evidence>
<protein>
    <submittedName>
        <fullName evidence="1">Uncharacterized protein</fullName>
    </submittedName>
</protein>
<evidence type="ECO:0000313" key="1">
    <source>
        <dbReference type="EMBL" id="CAH1782363.1"/>
    </source>
</evidence>
<dbReference type="Proteomes" id="UP000749559">
    <property type="component" value="Unassembled WGS sequence"/>
</dbReference>
<accession>A0A8J1Y8F8</accession>
<comment type="caution">
    <text evidence="1">The sequence shown here is derived from an EMBL/GenBank/DDBJ whole genome shotgun (WGS) entry which is preliminary data.</text>
</comment>
<gene>
    <name evidence="1" type="ORF">OFUS_LOCUS8821</name>
</gene>
<name>A0A8J1Y8F8_OWEFU</name>
<reference evidence="1" key="1">
    <citation type="submission" date="2022-03" db="EMBL/GenBank/DDBJ databases">
        <authorList>
            <person name="Martin C."/>
        </authorList>
    </citation>
    <scope>NUCLEOTIDE SEQUENCE</scope>
</reference>
<dbReference type="EMBL" id="CAIIXF020000004">
    <property type="protein sequence ID" value="CAH1782363.1"/>
    <property type="molecule type" value="Genomic_DNA"/>
</dbReference>
<organism evidence="1 2">
    <name type="scientific">Owenia fusiformis</name>
    <name type="common">Polychaete worm</name>
    <dbReference type="NCBI Taxonomy" id="6347"/>
    <lineage>
        <taxon>Eukaryota</taxon>
        <taxon>Metazoa</taxon>
        <taxon>Spiralia</taxon>
        <taxon>Lophotrochozoa</taxon>
        <taxon>Annelida</taxon>
        <taxon>Polychaeta</taxon>
        <taxon>Sedentaria</taxon>
        <taxon>Canalipalpata</taxon>
        <taxon>Sabellida</taxon>
        <taxon>Oweniida</taxon>
        <taxon>Oweniidae</taxon>
        <taxon>Owenia</taxon>
    </lineage>
</organism>
<feature type="non-terminal residue" evidence="1">
    <location>
        <position position="1"/>
    </location>
</feature>